<protein>
    <recommendedName>
        <fullName evidence="4">diacylglycerol O-acyltransferase</fullName>
        <ecNumber evidence="4">2.3.1.20</ecNumber>
    </recommendedName>
</protein>
<dbReference type="GO" id="GO:0071731">
    <property type="term" value="P:response to nitric oxide"/>
    <property type="evidence" value="ECO:0007669"/>
    <property type="project" value="TreeGrafter"/>
</dbReference>
<keyword evidence="9 13" id="KW-0012">Acyltransferase</keyword>
<keyword evidence="8" id="KW-0443">Lipid metabolism</keyword>
<dbReference type="EMBL" id="CP036422">
    <property type="protein sequence ID" value="QFU75361.1"/>
    <property type="molecule type" value="Genomic_DNA"/>
</dbReference>
<dbReference type="RefSeq" id="WP_152661467.1">
    <property type="nucleotide sequence ID" value="NZ_CP036422.1"/>
</dbReference>
<evidence type="ECO:0000256" key="1">
    <source>
        <dbReference type="ARBA" id="ARBA00004771"/>
    </source>
</evidence>
<evidence type="ECO:0000313" key="14">
    <source>
        <dbReference type="Proteomes" id="UP000326287"/>
    </source>
</evidence>
<evidence type="ECO:0000256" key="8">
    <source>
        <dbReference type="ARBA" id="ARBA00023098"/>
    </source>
</evidence>
<keyword evidence="14" id="KW-1185">Reference proteome</keyword>
<feature type="domain" description="O-acyltransferase WSD1-like N-terminal" evidence="11">
    <location>
        <begin position="6"/>
        <end position="261"/>
    </location>
</feature>
<organism evidence="13 14">
    <name type="scientific">Halioglobus maricola</name>
    <dbReference type="NCBI Taxonomy" id="2601894"/>
    <lineage>
        <taxon>Bacteria</taxon>
        <taxon>Pseudomonadati</taxon>
        <taxon>Pseudomonadota</taxon>
        <taxon>Gammaproteobacteria</taxon>
        <taxon>Cellvibrionales</taxon>
        <taxon>Halieaceae</taxon>
        <taxon>Halioglobus</taxon>
    </lineage>
</organism>
<sequence length="457" mass="49995">MSASKLKPLDAVWLMMETPDTPMHVGVLATFQKPARATASYFADLADELRATEAVAPWNCRVSRGVVRKLSEDPDFELDYHFRRSALPEPGGERELGRMISRLHSNALDRARPLWEFHLIEGLENNRFAFYIKIHHALVEAVNGVPALLSTLASSARARNVSPLWTVPLSAVESGDLMDDLGSSGLEGTLDSAGALGRAVVDMARAAVQPSERNSFIFPRGTPRSTLNRHINAQRRFATQEIEQARIEALAEATDSTVNEMLTYLMGSSLRRFFKEYNALPDESLVGIMPVSLQERSQHLAGNAIAGLRVSLGTNFGDPLARLDAVKASMQEVREDRASLPEEAVTSYVLLRAAPLYASQLGVLGRFVPPLYNLAVSNTAGSDKPLYFNGARLESIYPLAPLMQHSALSVDCVSYNGNFNIGFTGARDTLPHLQRMAVYLGKAMTDLEELLAAGEVA</sequence>
<dbReference type="KEGG" id="halc:EY643_06680"/>
<dbReference type="AlphaFoldDB" id="A0A5P9NHU2"/>
<evidence type="ECO:0000256" key="6">
    <source>
        <dbReference type="ARBA" id="ARBA00022679"/>
    </source>
</evidence>
<gene>
    <name evidence="13" type="ORF">EY643_06680</name>
</gene>
<dbReference type="InterPro" id="IPR004255">
    <property type="entry name" value="O-acyltransferase_WSD1_N"/>
</dbReference>
<evidence type="ECO:0000259" key="12">
    <source>
        <dbReference type="Pfam" id="PF06974"/>
    </source>
</evidence>
<dbReference type="OrthoDB" id="9810950at2"/>
<keyword evidence="7" id="KW-0319">Glycerol metabolism</keyword>
<dbReference type="Pfam" id="PF03007">
    <property type="entry name" value="WS_DGAT_cat"/>
    <property type="match status" value="1"/>
</dbReference>
<dbReference type="GO" id="GO:0004144">
    <property type="term" value="F:diacylglycerol O-acyltransferase activity"/>
    <property type="evidence" value="ECO:0007669"/>
    <property type="project" value="UniProtKB-EC"/>
</dbReference>
<name>A0A5P9NHU2_9GAMM</name>
<evidence type="ECO:0000313" key="13">
    <source>
        <dbReference type="EMBL" id="QFU75361.1"/>
    </source>
</evidence>
<keyword evidence="5" id="KW-0444">Lipid biosynthesis</keyword>
<dbReference type="GO" id="GO:0006071">
    <property type="term" value="P:glycerol metabolic process"/>
    <property type="evidence" value="ECO:0007669"/>
    <property type="project" value="UniProtKB-KW"/>
</dbReference>
<feature type="domain" description="O-acyltransferase WSD1 C-terminal" evidence="12">
    <location>
        <begin position="302"/>
        <end position="447"/>
    </location>
</feature>
<dbReference type="GO" id="GO:0001666">
    <property type="term" value="P:response to hypoxia"/>
    <property type="evidence" value="ECO:0007669"/>
    <property type="project" value="TreeGrafter"/>
</dbReference>
<evidence type="ECO:0000256" key="3">
    <source>
        <dbReference type="ARBA" id="ARBA00009587"/>
    </source>
</evidence>
<reference evidence="13 14" key="1">
    <citation type="submission" date="2019-02" db="EMBL/GenBank/DDBJ databases">
        <authorList>
            <person name="Li S.-H."/>
        </authorList>
    </citation>
    <scope>NUCLEOTIDE SEQUENCE [LARGE SCALE GENOMIC DNA]</scope>
    <source>
        <strain evidence="13 14">IMCC14385</strain>
    </source>
</reference>
<evidence type="ECO:0000256" key="10">
    <source>
        <dbReference type="ARBA" id="ARBA00048109"/>
    </source>
</evidence>
<dbReference type="EC" id="2.3.1.20" evidence="4"/>
<dbReference type="NCBIfam" id="TIGR02946">
    <property type="entry name" value="acyl_WS_DGAT"/>
    <property type="match status" value="1"/>
</dbReference>
<dbReference type="GO" id="GO:0019432">
    <property type="term" value="P:triglyceride biosynthetic process"/>
    <property type="evidence" value="ECO:0007669"/>
    <property type="project" value="UniProtKB-UniPathway"/>
</dbReference>
<dbReference type="Proteomes" id="UP000326287">
    <property type="component" value="Chromosome"/>
</dbReference>
<evidence type="ECO:0000256" key="2">
    <source>
        <dbReference type="ARBA" id="ARBA00005189"/>
    </source>
</evidence>
<dbReference type="InterPro" id="IPR045034">
    <property type="entry name" value="O-acyltransferase_WSD1-like"/>
</dbReference>
<comment type="catalytic activity">
    <reaction evidence="10">
        <text>an acyl-CoA + a 1,2-diacyl-sn-glycerol = a triacyl-sn-glycerol + CoA</text>
        <dbReference type="Rhea" id="RHEA:10868"/>
        <dbReference type="ChEBI" id="CHEBI:17815"/>
        <dbReference type="ChEBI" id="CHEBI:57287"/>
        <dbReference type="ChEBI" id="CHEBI:58342"/>
        <dbReference type="ChEBI" id="CHEBI:64615"/>
        <dbReference type="EC" id="2.3.1.20"/>
    </reaction>
</comment>
<evidence type="ECO:0000256" key="5">
    <source>
        <dbReference type="ARBA" id="ARBA00022516"/>
    </source>
</evidence>
<dbReference type="InterPro" id="IPR014292">
    <property type="entry name" value="Acyl_transf_WS/DGAT"/>
</dbReference>
<dbReference type="GO" id="GO:0051701">
    <property type="term" value="P:biological process involved in interaction with host"/>
    <property type="evidence" value="ECO:0007669"/>
    <property type="project" value="TreeGrafter"/>
</dbReference>
<evidence type="ECO:0000259" key="11">
    <source>
        <dbReference type="Pfam" id="PF03007"/>
    </source>
</evidence>
<evidence type="ECO:0000256" key="9">
    <source>
        <dbReference type="ARBA" id="ARBA00023315"/>
    </source>
</evidence>
<dbReference type="PANTHER" id="PTHR31650:SF1">
    <property type="entry name" value="WAX ESTER SYNTHASE_DIACYLGLYCEROL ACYLTRANSFERASE 4-RELATED"/>
    <property type="match status" value="1"/>
</dbReference>
<dbReference type="GO" id="GO:0005886">
    <property type="term" value="C:plasma membrane"/>
    <property type="evidence" value="ECO:0007669"/>
    <property type="project" value="TreeGrafter"/>
</dbReference>
<evidence type="ECO:0000256" key="4">
    <source>
        <dbReference type="ARBA" id="ARBA00013244"/>
    </source>
</evidence>
<accession>A0A5P9NHU2</accession>
<dbReference type="Pfam" id="PF06974">
    <property type="entry name" value="WS_DGAT_C"/>
    <property type="match status" value="1"/>
</dbReference>
<comment type="similarity">
    <text evidence="3">Belongs to the long-chain O-acyltransferase family.</text>
</comment>
<comment type="pathway">
    <text evidence="1">Glycerolipid metabolism; triacylglycerol biosynthesis.</text>
</comment>
<dbReference type="InterPro" id="IPR009721">
    <property type="entry name" value="O-acyltransferase_WSD1_C"/>
</dbReference>
<dbReference type="UniPathway" id="UPA00282"/>
<keyword evidence="6 13" id="KW-0808">Transferase</keyword>
<dbReference type="PANTHER" id="PTHR31650">
    <property type="entry name" value="O-ACYLTRANSFERASE (WSD1-LIKE) FAMILY PROTEIN"/>
    <property type="match status" value="1"/>
</dbReference>
<proteinExistence type="inferred from homology"/>
<evidence type="ECO:0000256" key="7">
    <source>
        <dbReference type="ARBA" id="ARBA00022798"/>
    </source>
</evidence>
<comment type="pathway">
    <text evidence="2">Lipid metabolism.</text>
</comment>